<organism evidence="1 2">
    <name type="scientific">Dendrobium thyrsiflorum</name>
    <name type="common">Pinecone-like raceme dendrobium</name>
    <name type="synonym">Orchid</name>
    <dbReference type="NCBI Taxonomy" id="117978"/>
    <lineage>
        <taxon>Eukaryota</taxon>
        <taxon>Viridiplantae</taxon>
        <taxon>Streptophyta</taxon>
        <taxon>Embryophyta</taxon>
        <taxon>Tracheophyta</taxon>
        <taxon>Spermatophyta</taxon>
        <taxon>Magnoliopsida</taxon>
        <taxon>Liliopsida</taxon>
        <taxon>Asparagales</taxon>
        <taxon>Orchidaceae</taxon>
        <taxon>Epidendroideae</taxon>
        <taxon>Malaxideae</taxon>
        <taxon>Dendrobiinae</taxon>
        <taxon>Dendrobium</taxon>
    </lineage>
</organism>
<comment type="caution">
    <text evidence="1">The sequence shown here is derived from an EMBL/GenBank/DDBJ whole genome shotgun (WGS) entry which is preliminary data.</text>
</comment>
<protein>
    <submittedName>
        <fullName evidence="1">Uncharacterized protein</fullName>
    </submittedName>
</protein>
<dbReference type="Proteomes" id="UP001552299">
    <property type="component" value="Unassembled WGS sequence"/>
</dbReference>
<sequence>MQIGERQSNINIANGRKSSVILEAEAATMDQVKRPKETFEASTWLRQLSSKFARPT</sequence>
<evidence type="ECO:0000313" key="1">
    <source>
        <dbReference type="EMBL" id="KAL0912102.1"/>
    </source>
</evidence>
<reference evidence="1 2" key="1">
    <citation type="journal article" date="2024" name="Plant Biotechnol. J.">
        <title>Dendrobium thyrsiflorum genome and its molecular insights into genes involved in important horticultural traits.</title>
        <authorList>
            <person name="Chen B."/>
            <person name="Wang J.Y."/>
            <person name="Zheng P.J."/>
            <person name="Li K.L."/>
            <person name="Liang Y.M."/>
            <person name="Chen X.F."/>
            <person name="Zhang C."/>
            <person name="Zhao X."/>
            <person name="He X."/>
            <person name="Zhang G.Q."/>
            <person name="Liu Z.J."/>
            <person name="Xu Q."/>
        </authorList>
    </citation>
    <scope>NUCLEOTIDE SEQUENCE [LARGE SCALE GENOMIC DNA]</scope>
    <source>
        <strain evidence="1">GZMU011</strain>
    </source>
</reference>
<dbReference type="AlphaFoldDB" id="A0ABD0UP91"/>
<name>A0ABD0UP91_DENTH</name>
<proteinExistence type="predicted"/>
<accession>A0ABD0UP91</accession>
<evidence type="ECO:0000313" key="2">
    <source>
        <dbReference type="Proteomes" id="UP001552299"/>
    </source>
</evidence>
<dbReference type="EMBL" id="JANQDX010000014">
    <property type="protein sequence ID" value="KAL0912102.1"/>
    <property type="molecule type" value="Genomic_DNA"/>
</dbReference>
<keyword evidence="2" id="KW-1185">Reference proteome</keyword>
<gene>
    <name evidence="1" type="ORF">M5K25_018052</name>
</gene>